<organism evidence="2 3">
    <name type="scientific">Mytilus galloprovincialis</name>
    <name type="common">Mediterranean mussel</name>
    <dbReference type="NCBI Taxonomy" id="29158"/>
    <lineage>
        <taxon>Eukaryota</taxon>
        <taxon>Metazoa</taxon>
        <taxon>Spiralia</taxon>
        <taxon>Lophotrochozoa</taxon>
        <taxon>Mollusca</taxon>
        <taxon>Bivalvia</taxon>
        <taxon>Autobranchia</taxon>
        <taxon>Pteriomorphia</taxon>
        <taxon>Mytilida</taxon>
        <taxon>Mytiloidea</taxon>
        <taxon>Mytilidae</taxon>
        <taxon>Mytilinae</taxon>
        <taxon>Mytilus</taxon>
    </lineage>
</organism>
<reference evidence="2" key="1">
    <citation type="submission" date="2018-11" db="EMBL/GenBank/DDBJ databases">
        <authorList>
            <person name="Alioto T."/>
            <person name="Alioto T."/>
        </authorList>
    </citation>
    <scope>NUCLEOTIDE SEQUENCE</scope>
</reference>
<dbReference type="OrthoDB" id="10064107at2759"/>
<dbReference type="InterPro" id="IPR053134">
    <property type="entry name" value="RNA-dir_DNA_polymerase"/>
</dbReference>
<keyword evidence="1" id="KW-0472">Membrane</keyword>
<dbReference type="PANTHER" id="PTHR24559">
    <property type="entry name" value="TRANSPOSON TY3-I GAG-POL POLYPROTEIN"/>
    <property type="match status" value="1"/>
</dbReference>
<accession>A0A8B6GQ42</accession>
<keyword evidence="3" id="KW-1185">Reference proteome</keyword>
<gene>
    <name evidence="2" type="ORF">MGAL_10B081312</name>
</gene>
<feature type="transmembrane region" description="Helical" evidence="1">
    <location>
        <begin position="32"/>
        <end position="53"/>
    </location>
</feature>
<name>A0A8B6GQ42_MYTGA</name>
<dbReference type="InterPro" id="IPR043128">
    <property type="entry name" value="Rev_trsase/Diguanyl_cyclase"/>
</dbReference>
<sequence>MSVLDLSIAYHQWPMNPTDEEKTAFSTHGDGLYQYVMMLFGLGNAGASFQRIIETAMRRLK</sequence>
<proteinExistence type="predicted"/>
<dbReference type="SUPFAM" id="SSF56672">
    <property type="entry name" value="DNA/RNA polymerases"/>
    <property type="match status" value="1"/>
</dbReference>
<comment type="caution">
    <text evidence="2">The sequence shown here is derived from an EMBL/GenBank/DDBJ whole genome shotgun (WGS) entry which is preliminary data.</text>
</comment>
<evidence type="ECO:0000313" key="3">
    <source>
        <dbReference type="Proteomes" id="UP000596742"/>
    </source>
</evidence>
<keyword evidence="1" id="KW-1133">Transmembrane helix</keyword>
<protein>
    <submittedName>
        <fullName evidence="2">Uncharacterized protein</fullName>
    </submittedName>
</protein>
<evidence type="ECO:0000313" key="2">
    <source>
        <dbReference type="EMBL" id="VDI67308.1"/>
    </source>
</evidence>
<dbReference type="PANTHER" id="PTHR24559:SF444">
    <property type="entry name" value="REVERSE TRANSCRIPTASE DOMAIN-CONTAINING PROTEIN"/>
    <property type="match status" value="1"/>
</dbReference>
<dbReference type="Proteomes" id="UP000596742">
    <property type="component" value="Unassembled WGS sequence"/>
</dbReference>
<evidence type="ECO:0000256" key="1">
    <source>
        <dbReference type="SAM" id="Phobius"/>
    </source>
</evidence>
<dbReference type="AlphaFoldDB" id="A0A8B6GQ42"/>
<keyword evidence="1" id="KW-0812">Transmembrane</keyword>
<dbReference type="EMBL" id="UYJE01008797">
    <property type="protein sequence ID" value="VDI67308.1"/>
    <property type="molecule type" value="Genomic_DNA"/>
</dbReference>
<dbReference type="InterPro" id="IPR043502">
    <property type="entry name" value="DNA/RNA_pol_sf"/>
</dbReference>
<dbReference type="Gene3D" id="3.30.70.270">
    <property type="match status" value="1"/>
</dbReference>
<dbReference type="Gene3D" id="3.10.10.10">
    <property type="entry name" value="HIV Type 1 Reverse Transcriptase, subunit A, domain 1"/>
    <property type="match status" value="1"/>
</dbReference>